<accession>A0ABD3NV52</accession>
<proteinExistence type="predicted"/>
<sequence>MPVFIAIGAAIAAAHHYSKQRDNEAPLIDPSLLHGLTPIDLLPSEERFIEEQPIRTISLYEGSSSDAAAILWDRLNELVEKNPWLCGCIAKGGGKEIDASADNTPIRIWYDESANTIQPAMFQYHPRGLVQLNRTTPYANLESALASFDVYVKPNRDILNKTQEALFKVSIVPEDTISESSPVGFALVVSMSSVLGDAYTFFKLYNMLIGSTTVAQLQPMRVNRFDEDMSKLMGPNEAEYVSHITSDPSWEKFFIHDELRSSGHLQGRLFEVSGDWISDVMKSKLRHEQSTSKQQLLYNSLKSPMDQLVIKDCHGCVVKRVSTSDIIVSWFWNLVRPTVGLLEVNLREHVEVVNANHAGNYSNSIAYTPDDYKTAESIQNSQSTFCRVGKCFDPPTVLPRVRVTTRFSIVTNHLSYSKAERKENGAHFEEKSLLNDKRFKLIRHAPLYFISELKGVLPKRMSFLDLFQLGQDKIGCFIVAPADAMSKIDTCGIVDNTIFKF</sequence>
<dbReference type="EMBL" id="JALLPJ020000931">
    <property type="protein sequence ID" value="KAL3779492.1"/>
    <property type="molecule type" value="Genomic_DNA"/>
</dbReference>
<evidence type="ECO:0000313" key="2">
    <source>
        <dbReference type="Proteomes" id="UP001530400"/>
    </source>
</evidence>
<reference evidence="1 2" key="1">
    <citation type="submission" date="2024-10" db="EMBL/GenBank/DDBJ databases">
        <title>Updated reference genomes for cyclostephanoid diatoms.</title>
        <authorList>
            <person name="Roberts W.R."/>
            <person name="Alverson A.J."/>
        </authorList>
    </citation>
    <scope>NUCLEOTIDE SEQUENCE [LARGE SCALE GENOMIC DNA]</scope>
    <source>
        <strain evidence="1 2">AJA010-31</strain>
    </source>
</reference>
<dbReference type="AlphaFoldDB" id="A0ABD3NV52"/>
<protein>
    <submittedName>
        <fullName evidence="1">Uncharacterized protein</fullName>
    </submittedName>
</protein>
<comment type="caution">
    <text evidence="1">The sequence shown here is derived from an EMBL/GenBank/DDBJ whole genome shotgun (WGS) entry which is preliminary data.</text>
</comment>
<evidence type="ECO:0000313" key="1">
    <source>
        <dbReference type="EMBL" id="KAL3779492.1"/>
    </source>
</evidence>
<organism evidence="1 2">
    <name type="scientific">Cyclotella atomus</name>
    <dbReference type="NCBI Taxonomy" id="382360"/>
    <lineage>
        <taxon>Eukaryota</taxon>
        <taxon>Sar</taxon>
        <taxon>Stramenopiles</taxon>
        <taxon>Ochrophyta</taxon>
        <taxon>Bacillariophyta</taxon>
        <taxon>Coscinodiscophyceae</taxon>
        <taxon>Thalassiosirophycidae</taxon>
        <taxon>Stephanodiscales</taxon>
        <taxon>Stephanodiscaceae</taxon>
        <taxon>Cyclotella</taxon>
    </lineage>
</organism>
<name>A0ABD3NV52_9STRA</name>
<keyword evidence="2" id="KW-1185">Reference proteome</keyword>
<dbReference type="Proteomes" id="UP001530400">
    <property type="component" value="Unassembled WGS sequence"/>
</dbReference>
<gene>
    <name evidence="1" type="ORF">ACHAWO_012916</name>
</gene>